<keyword evidence="9" id="KW-1185">Reference proteome</keyword>
<dbReference type="Pfam" id="PF07683">
    <property type="entry name" value="CobW_C"/>
    <property type="match status" value="1"/>
</dbReference>
<evidence type="ECO:0000313" key="8">
    <source>
        <dbReference type="EMBL" id="BBH53222.1"/>
    </source>
</evidence>
<comment type="catalytic activity">
    <reaction evidence="6">
        <text>GTP + H2O = GDP + phosphate + H(+)</text>
        <dbReference type="Rhea" id="RHEA:19669"/>
        <dbReference type="ChEBI" id="CHEBI:15377"/>
        <dbReference type="ChEBI" id="CHEBI:15378"/>
        <dbReference type="ChEBI" id="CHEBI:37565"/>
        <dbReference type="ChEBI" id="CHEBI:43474"/>
        <dbReference type="ChEBI" id="CHEBI:58189"/>
    </reaction>
    <physiologicalReaction direction="left-to-right" evidence="6">
        <dbReference type="Rhea" id="RHEA:19670"/>
    </physiologicalReaction>
</comment>
<keyword evidence="2" id="KW-0378">Hydrolase</keyword>
<dbReference type="GO" id="GO:0000166">
    <property type="term" value="F:nucleotide binding"/>
    <property type="evidence" value="ECO:0007669"/>
    <property type="project" value="UniProtKB-KW"/>
</dbReference>
<keyword evidence="3" id="KW-0143">Chaperone</keyword>
<evidence type="ECO:0000256" key="2">
    <source>
        <dbReference type="ARBA" id="ARBA00022801"/>
    </source>
</evidence>
<keyword evidence="1" id="KW-0547">Nucleotide-binding</keyword>
<gene>
    <name evidence="8" type="ORF">JCM31447_16650</name>
</gene>
<protein>
    <submittedName>
        <fullName evidence="8">GTP-binding protein</fullName>
    </submittedName>
</protein>
<comment type="function">
    <text evidence="5">Zinc chaperone that directly transfers zinc cofactor to target proteins, thereby activating them. Zinc is transferred from the CXCC motif in the GTPase domain to the zinc binding site in target proteins in a process requiring GTP hydrolysis.</text>
</comment>
<evidence type="ECO:0000256" key="1">
    <source>
        <dbReference type="ARBA" id="ARBA00022741"/>
    </source>
</evidence>
<dbReference type="Gene3D" id="3.30.1220.10">
    <property type="entry name" value="CobW-like, C-terminal domain"/>
    <property type="match status" value="1"/>
</dbReference>
<dbReference type="GO" id="GO:0016787">
    <property type="term" value="F:hydrolase activity"/>
    <property type="evidence" value="ECO:0007669"/>
    <property type="project" value="UniProtKB-KW"/>
</dbReference>
<accession>A0A4P2VW98</accession>
<sequence length="324" mass="36575">MSHKEYPVTVVTGFLGSGKTTLLNRMLSENHGKKIAVILNEIGDVNLDSELVVQSIGEELKIMNNGCVCCTVRGDLTKICLDLIAKKIDFDHLVIETTGMADPSPVAQTFFMDENLRKHFFLDAVVTVVDAKHIDQNLSEIKETQDQIGFADVILLNKIDTIKETEIAVVEKKIKQINSIARIFKTINSNIQIPEVLGINAFDLQARAELNPDITKEYHEHNHDDAIQSIYLEETRPLDMERLNRFMQLVIAELGNQVLRYKGVLNVKDEPNRIVFQGVHTTMGSNEDRPWGASEERKTRMVFIGRHLPKEVLEEGLSLCVAKQ</sequence>
<proteinExistence type="inferred from homology"/>
<reference evidence="8 9" key="1">
    <citation type="submission" date="2018-12" db="EMBL/GenBank/DDBJ databases">
        <title>Rubrispira sanarue gen. nov., sp., nov., a member of the order Silvanigrellales, isolated from a brackish lake in Hamamatsu Japan.</title>
        <authorList>
            <person name="Maejima Y."/>
            <person name="Iino T."/>
            <person name="Muraguchi Y."/>
            <person name="Fukuda K."/>
            <person name="Nojiri H."/>
            <person name="Ohkuma M."/>
            <person name="Moriuchi R."/>
            <person name="Dohra H."/>
            <person name="Kimbara K."/>
            <person name="Shintani M."/>
        </authorList>
    </citation>
    <scope>NUCLEOTIDE SEQUENCE [LARGE SCALE GENOMIC DNA]</scope>
    <source>
        <strain evidence="8 9">RF1110005</strain>
    </source>
</reference>
<evidence type="ECO:0000259" key="7">
    <source>
        <dbReference type="SMART" id="SM00833"/>
    </source>
</evidence>
<dbReference type="EMBL" id="AP019368">
    <property type="protein sequence ID" value="BBH53222.1"/>
    <property type="molecule type" value="Genomic_DNA"/>
</dbReference>
<evidence type="ECO:0000256" key="3">
    <source>
        <dbReference type="ARBA" id="ARBA00023186"/>
    </source>
</evidence>
<dbReference type="RefSeq" id="WP_216678654.1">
    <property type="nucleotide sequence ID" value="NZ_AP019368.1"/>
</dbReference>
<dbReference type="SUPFAM" id="SSF52540">
    <property type="entry name" value="P-loop containing nucleoside triphosphate hydrolases"/>
    <property type="match status" value="1"/>
</dbReference>
<comment type="similarity">
    <text evidence="4">Belongs to the SIMIBI class G3E GTPase family. ZNG1 subfamily.</text>
</comment>
<dbReference type="InterPro" id="IPR051316">
    <property type="entry name" value="Zinc-reg_GTPase_activator"/>
</dbReference>
<evidence type="ECO:0000256" key="6">
    <source>
        <dbReference type="ARBA" id="ARBA00049117"/>
    </source>
</evidence>
<dbReference type="Pfam" id="PF02492">
    <property type="entry name" value="cobW"/>
    <property type="match status" value="1"/>
</dbReference>
<dbReference type="PANTHER" id="PTHR13748:SF62">
    <property type="entry name" value="COBW DOMAIN-CONTAINING PROTEIN"/>
    <property type="match status" value="1"/>
</dbReference>
<dbReference type="Gene3D" id="3.40.50.300">
    <property type="entry name" value="P-loop containing nucleotide triphosphate hydrolases"/>
    <property type="match status" value="1"/>
</dbReference>
<dbReference type="InterPro" id="IPR027417">
    <property type="entry name" value="P-loop_NTPase"/>
</dbReference>
<dbReference type="AlphaFoldDB" id="A0A4P2VW98"/>
<dbReference type="KEGG" id="sbf:JCM31447_16650"/>
<evidence type="ECO:0000313" key="9">
    <source>
        <dbReference type="Proteomes" id="UP000291236"/>
    </source>
</evidence>
<dbReference type="CDD" id="cd03112">
    <property type="entry name" value="CobW-like"/>
    <property type="match status" value="1"/>
</dbReference>
<organism evidence="8 9">
    <name type="scientific">Fluviispira sanaruensis</name>
    <dbReference type="NCBI Taxonomy" id="2493639"/>
    <lineage>
        <taxon>Bacteria</taxon>
        <taxon>Pseudomonadati</taxon>
        <taxon>Bdellovibrionota</taxon>
        <taxon>Oligoflexia</taxon>
        <taxon>Silvanigrellales</taxon>
        <taxon>Silvanigrellaceae</taxon>
        <taxon>Fluviispira</taxon>
    </lineage>
</organism>
<name>A0A4P2VW98_FLUSA</name>
<dbReference type="GO" id="GO:0005737">
    <property type="term" value="C:cytoplasm"/>
    <property type="evidence" value="ECO:0007669"/>
    <property type="project" value="TreeGrafter"/>
</dbReference>
<evidence type="ECO:0000256" key="5">
    <source>
        <dbReference type="ARBA" id="ARBA00045658"/>
    </source>
</evidence>
<dbReference type="SUPFAM" id="SSF90002">
    <property type="entry name" value="Hypothetical protein YjiA, C-terminal domain"/>
    <property type="match status" value="1"/>
</dbReference>
<dbReference type="InterPro" id="IPR003495">
    <property type="entry name" value="CobW/HypB/UreG_nucleotide-bd"/>
</dbReference>
<feature type="domain" description="CobW C-terminal" evidence="7">
    <location>
        <begin position="227"/>
        <end position="321"/>
    </location>
</feature>
<dbReference type="Proteomes" id="UP000291236">
    <property type="component" value="Chromosome"/>
</dbReference>
<dbReference type="InterPro" id="IPR011629">
    <property type="entry name" value="CobW-like_C"/>
</dbReference>
<dbReference type="SMART" id="SM00833">
    <property type="entry name" value="CobW_C"/>
    <property type="match status" value="1"/>
</dbReference>
<dbReference type="InterPro" id="IPR036627">
    <property type="entry name" value="CobW-likC_sf"/>
</dbReference>
<dbReference type="PANTHER" id="PTHR13748">
    <property type="entry name" value="COBW-RELATED"/>
    <property type="match status" value="1"/>
</dbReference>
<evidence type="ECO:0000256" key="4">
    <source>
        <dbReference type="ARBA" id="ARBA00034320"/>
    </source>
</evidence>